<sequence length="343" mass="39133">MNSMEKNPKSEIIFQLPAGFRFHPSDEELIVHYLGKKANKFPLPASIVAEVELYKFNPWDLPKKCSFGDEEWYFFTPRDRKYPNGMRPNRMAGSGYWKATGIDKPIVASCGSKVIGVKKALVFYTGKPPKGNKTDWTMHEYRLPEPAAPAADSSWTTSTTKQNSMRLDEWVLCRVRQKTGMNFGNFGEERNGLNNNNNNNKTVQKPQKTANYSTFEIVKDYDDLYYKEYGPMLPFLFNDNSSSQDLASTDQTTISFEGKNVKDSSSSSVCEDNFNIGIGIVNGKRKMFEDQDNIISHKKLAYQKEMENDDDELLPITPSSNNNNIDQLCSSMMYQELYTLAFT</sequence>
<dbReference type="Proteomes" id="UP001060085">
    <property type="component" value="Linkage Group LG05"/>
</dbReference>
<proteinExistence type="predicted"/>
<organism evidence="1 2">
    <name type="scientific">Catharanthus roseus</name>
    <name type="common">Madagascar periwinkle</name>
    <name type="synonym">Vinca rosea</name>
    <dbReference type="NCBI Taxonomy" id="4058"/>
    <lineage>
        <taxon>Eukaryota</taxon>
        <taxon>Viridiplantae</taxon>
        <taxon>Streptophyta</taxon>
        <taxon>Embryophyta</taxon>
        <taxon>Tracheophyta</taxon>
        <taxon>Spermatophyta</taxon>
        <taxon>Magnoliopsida</taxon>
        <taxon>eudicotyledons</taxon>
        <taxon>Gunneridae</taxon>
        <taxon>Pentapetalae</taxon>
        <taxon>asterids</taxon>
        <taxon>lamiids</taxon>
        <taxon>Gentianales</taxon>
        <taxon>Apocynaceae</taxon>
        <taxon>Rauvolfioideae</taxon>
        <taxon>Vinceae</taxon>
        <taxon>Catharanthinae</taxon>
        <taxon>Catharanthus</taxon>
    </lineage>
</organism>
<keyword evidence="2" id="KW-1185">Reference proteome</keyword>
<accession>A0ACC0AYV0</accession>
<evidence type="ECO:0000313" key="2">
    <source>
        <dbReference type="Proteomes" id="UP001060085"/>
    </source>
</evidence>
<gene>
    <name evidence="1" type="ORF">M9H77_24632</name>
</gene>
<evidence type="ECO:0000313" key="1">
    <source>
        <dbReference type="EMBL" id="KAI5665309.1"/>
    </source>
</evidence>
<comment type="caution">
    <text evidence="1">The sequence shown here is derived from an EMBL/GenBank/DDBJ whole genome shotgun (WGS) entry which is preliminary data.</text>
</comment>
<dbReference type="EMBL" id="CM044705">
    <property type="protein sequence ID" value="KAI5665309.1"/>
    <property type="molecule type" value="Genomic_DNA"/>
</dbReference>
<protein>
    <submittedName>
        <fullName evidence="1">Uncharacterized protein</fullName>
    </submittedName>
</protein>
<name>A0ACC0AYV0_CATRO</name>
<reference evidence="2" key="1">
    <citation type="journal article" date="2023" name="Nat. Plants">
        <title>Single-cell RNA sequencing provides a high-resolution roadmap for understanding the multicellular compartmentation of specialized metabolism.</title>
        <authorList>
            <person name="Sun S."/>
            <person name="Shen X."/>
            <person name="Li Y."/>
            <person name="Li Y."/>
            <person name="Wang S."/>
            <person name="Li R."/>
            <person name="Zhang H."/>
            <person name="Shen G."/>
            <person name="Guo B."/>
            <person name="Wei J."/>
            <person name="Xu J."/>
            <person name="St-Pierre B."/>
            <person name="Chen S."/>
            <person name="Sun C."/>
        </authorList>
    </citation>
    <scope>NUCLEOTIDE SEQUENCE [LARGE SCALE GENOMIC DNA]</scope>
</reference>